<name>A0A2V1IM06_9BACT</name>
<organism evidence="1 2">
    <name type="scientific">Duncaniella muris</name>
    <dbReference type="NCBI Taxonomy" id="2094150"/>
    <lineage>
        <taxon>Bacteria</taxon>
        <taxon>Pseudomonadati</taxon>
        <taxon>Bacteroidota</taxon>
        <taxon>Bacteroidia</taxon>
        <taxon>Bacteroidales</taxon>
        <taxon>Muribaculaceae</taxon>
        <taxon>Duncaniella</taxon>
    </lineage>
</organism>
<dbReference type="RefSeq" id="WP_107033400.1">
    <property type="nucleotide sequence ID" value="NZ_CAPFED010000015.1"/>
</dbReference>
<dbReference type="Proteomes" id="UP000244905">
    <property type="component" value="Unassembled WGS sequence"/>
</dbReference>
<reference evidence="2" key="1">
    <citation type="submission" date="2018-02" db="EMBL/GenBank/DDBJ databases">
        <authorList>
            <person name="Clavel T."/>
            <person name="Strowig T."/>
        </authorList>
    </citation>
    <scope>NUCLEOTIDE SEQUENCE [LARGE SCALE GENOMIC DNA]</scope>
    <source>
        <strain evidence="2">DSM 103720</strain>
    </source>
</reference>
<evidence type="ECO:0000313" key="1">
    <source>
        <dbReference type="EMBL" id="PWB00308.1"/>
    </source>
</evidence>
<dbReference type="EMBL" id="PUEC01000047">
    <property type="protein sequence ID" value="PWB00308.1"/>
    <property type="molecule type" value="Genomic_DNA"/>
</dbReference>
<accession>A0A2V1IM06</accession>
<keyword evidence="2" id="KW-1185">Reference proteome</keyword>
<sequence length="84" mass="9881">MEIDYNKFTEQELQIILDAARKINFAFGIQFPSYKEQVALLIEDLHFRVINQIVIQTFNALRSKYIARGIDPDAPDFRPDHLEK</sequence>
<dbReference type="AlphaFoldDB" id="A0A2V1IM06"/>
<proteinExistence type="predicted"/>
<evidence type="ECO:0000313" key="2">
    <source>
        <dbReference type="Proteomes" id="UP000244905"/>
    </source>
</evidence>
<protein>
    <submittedName>
        <fullName evidence="1">Uncharacterized protein</fullName>
    </submittedName>
</protein>
<gene>
    <name evidence="1" type="ORF">C5O23_13280</name>
</gene>
<comment type="caution">
    <text evidence="1">The sequence shown here is derived from an EMBL/GenBank/DDBJ whole genome shotgun (WGS) entry which is preliminary data.</text>
</comment>